<dbReference type="InterPro" id="IPR003594">
    <property type="entry name" value="HATPase_dom"/>
</dbReference>
<dbReference type="InterPro" id="IPR013656">
    <property type="entry name" value="PAS_4"/>
</dbReference>
<dbReference type="RefSeq" id="WP_012900138.1">
    <property type="nucleotide sequence ID" value="NC_013665.1"/>
</dbReference>
<dbReference type="Pfam" id="PF08448">
    <property type="entry name" value="PAS_4"/>
    <property type="match status" value="1"/>
</dbReference>
<dbReference type="SUPFAM" id="SSF47384">
    <property type="entry name" value="Homodimeric domain of signal transducing histidine kinase"/>
    <property type="match status" value="1"/>
</dbReference>
<dbReference type="Proteomes" id="UP000001882">
    <property type="component" value="Chromosome"/>
</dbReference>
<evidence type="ECO:0000256" key="5">
    <source>
        <dbReference type="ARBA" id="ARBA00022777"/>
    </source>
</evidence>
<dbReference type="STRING" id="304371.MCP_1387"/>
<dbReference type="InterPro" id="IPR001610">
    <property type="entry name" value="PAC"/>
</dbReference>
<dbReference type="GeneID" id="8681349"/>
<dbReference type="InParanoid" id="D1YYD7"/>
<keyword evidence="11" id="KW-1185">Reference proteome</keyword>
<feature type="domain" description="Histidine kinase" evidence="7">
    <location>
        <begin position="311"/>
        <end position="527"/>
    </location>
</feature>
<dbReference type="SUPFAM" id="SSF55785">
    <property type="entry name" value="PYP-like sensor domain (PAS domain)"/>
    <property type="match status" value="2"/>
</dbReference>
<dbReference type="InterPro" id="IPR003661">
    <property type="entry name" value="HisK_dim/P_dom"/>
</dbReference>
<dbReference type="SMART" id="SM00387">
    <property type="entry name" value="HATPase_c"/>
    <property type="match status" value="1"/>
</dbReference>
<comment type="catalytic activity">
    <reaction evidence="1">
        <text>ATP + protein L-histidine = ADP + protein N-phospho-L-histidine.</text>
        <dbReference type="EC" id="2.7.13.3"/>
    </reaction>
</comment>
<dbReference type="SMART" id="SM00086">
    <property type="entry name" value="PAC"/>
    <property type="match status" value="2"/>
</dbReference>
<dbReference type="InterPro" id="IPR036890">
    <property type="entry name" value="HATPase_C_sf"/>
</dbReference>
<proteinExistence type="predicted"/>
<dbReference type="NCBIfam" id="TIGR00229">
    <property type="entry name" value="sensory_box"/>
    <property type="match status" value="2"/>
</dbReference>
<dbReference type="PANTHER" id="PTHR43304">
    <property type="entry name" value="PHYTOCHROME-LIKE PROTEIN CPH1"/>
    <property type="match status" value="1"/>
</dbReference>
<feature type="domain" description="PAC" evidence="9">
    <location>
        <begin position="241"/>
        <end position="300"/>
    </location>
</feature>
<evidence type="ECO:0000256" key="6">
    <source>
        <dbReference type="SAM" id="Coils"/>
    </source>
</evidence>
<dbReference type="InterPro" id="IPR005467">
    <property type="entry name" value="His_kinase_dom"/>
</dbReference>
<dbReference type="eggNOG" id="arCOG06515">
    <property type="taxonomic scope" value="Archaea"/>
</dbReference>
<dbReference type="InterPro" id="IPR035965">
    <property type="entry name" value="PAS-like_dom_sf"/>
</dbReference>
<dbReference type="GO" id="GO:0000155">
    <property type="term" value="F:phosphorelay sensor kinase activity"/>
    <property type="evidence" value="ECO:0007669"/>
    <property type="project" value="InterPro"/>
</dbReference>
<name>D1YYD7_METPS</name>
<dbReference type="AlphaFoldDB" id="D1YYD7"/>
<dbReference type="EMBL" id="AP011532">
    <property type="protein sequence ID" value="BAI61459.1"/>
    <property type="molecule type" value="Genomic_DNA"/>
</dbReference>
<evidence type="ECO:0000259" key="9">
    <source>
        <dbReference type="PROSITE" id="PS50113"/>
    </source>
</evidence>
<dbReference type="SUPFAM" id="SSF55874">
    <property type="entry name" value="ATPase domain of HSP90 chaperone/DNA topoisomerase II/histidine kinase"/>
    <property type="match status" value="1"/>
</dbReference>
<dbReference type="PROSITE" id="PS50113">
    <property type="entry name" value="PAC"/>
    <property type="match status" value="2"/>
</dbReference>
<keyword evidence="5 10" id="KW-0418">Kinase</keyword>
<evidence type="ECO:0000259" key="8">
    <source>
        <dbReference type="PROSITE" id="PS50112"/>
    </source>
</evidence>
<evidence type="ECO:0000256" key="1">
    <source>
        <dbReference type="ARBA" id="ARBA00000085"/>
    </source>
</evidence>
<dbReference type="InterPro" id="IPR004358">
    <property type="entry name" value="Sig_transdc_His_kin-like_C"/>
</dbReference>
<evidence type="ECO:0000259" key="7">
    <source>
        <dbReference type="PROSITE" id="PS50109"/>
    </source>
</evidence>
<dbReference type="PROSITE" id="PS50112">
    <property type="entry name" value="PAS"/>
    <property type="match status" value="1"/>
</dbReference>
<dbReference type="PROSITE" id="PS50109">
    <property type="entry name" value="HIS_KIN"/>
    <property type="match status" value="1"/>
</dbReference>
<dbReference type="Gene3D" id="3.30.450.20">
    <property type="entry name" value="PAS domain"/>
    <property type="match status" value="2"/>
</dbReference>
<reference evidence="10 11" key="1">
    <citation type="journal article" date="2007" name="Appl. Environ. Microbiol.">
        <title>Isolation of key methanogens for global methane emission from rice paddy fields: a novel isolate affiliated with the clone cluster rice cluster I.</title>
        <authorList>
            <person name="Sakai S."/>
            <person name="Imachi H."/>
            <person name="Sekiguchi Y."/>
            <person name="Ohashi A."/>
            <person name="Harada H."/>
            <person name="Kamagata Y."/>
        </authorList>
    </citation>
    <scope>NUCLEOTIDE SEQUENCE [LARGE SCALE GENOMIC DNA]</scope>
    <source>
        <strain evidence="11">DSM 17711 / JCM 13418 / NBRC 101707 / SANAE</strain>
    </source>
</reference>
<dbReference type="eggNOG" id="arCOG06712">
    <property type="taxonomic scope" value="Archaea"/>
</dbReference>
<gene>
    <name evidence="10" type="ordered locus">MCP_1387</name>
</gene>
<dbReference type="OrthoDB" id="111661at2157"/>
<organism evidence="10 11">
    <name type="scientific">Methanocella paludicola (strain DSM 17711 / JCM 13418 / NBRC 101707 / SANAE)</name>
    <dbReference type="NCBI Taxonomy" id="304371"/>
    <lineage>
        <taxon>Archaea</taxon>
        <taxon>Methanobacteriati</taxon>
        <taxon>Methanobacteriota</taxon>
        <taxon>Stenosarchaea group</taxon>
        <taxon>Methanomicrobia</taxon>
        <taxon>Methanocellales</taxon>
        <taxon>Methanocellaceae</taxon>
        <taxon>Methanocella</taxon>
    </lineage>
</organism>
<dbReference type="CDD" id="cd00130">
    <property type="entry name" value="PAS"/>
    <property type="match status" value="1"/>
</dbReference>
<dbReference type="Pfam" id="PF08447">
    <property type="entry name" value="PAS_3"/>
    <property type="match status" value="1"/>
</dbReference>
<feature type="coiled-coil region" evidence="6">
    <location>
        <begin position="13"/>
        <end position="50"/>
    </location>
</feature>
<dbReference type="InterPro" id="IPR013655">
    <property type="entry name" value="PAS_fold_3"/>
</dbReference>
<dbReference type="CDD" id="cd00075">
    <property type="entry name" value="HATPase"/>
    <property type="match status" value="1"/>
</dbReference>
<evidence type="ECO:0000256" key="3">
    <source>
        <dbReference type="ARBA" id="ARBA00022553"/>
    </source>
</evidence>
<evidence type="ECO:0000256" key="4">
    <source>
        <dbReference type="ARBA" id="ARBA00022679"/>
    </source>
</evidence>
<accession>D1YYD7</accession>
<dbReference type="SMART" id="SM00091">
    <property type="entry name" value="PAS"/>
    <property type="match status" value="2"/>
</dbReference>
<dbReference type="InterPro" id="IPR000700">
    <property type="entry name" value="PAS-assoc_C"/>
</dbReference>
<dbReference type="PANTHER" id="PTHR43304:SF1">
    <property type="entry name" value="PAC DOMAIN-CONTAINING PROTEIN"/>
    <property type="match status" value="1"/>
</dbReference>
<protein>
    <recommendedName>
        <fullName evidence="2">histidine kinase</fullName>
        <ecNumber evidence="2">2.7.13.3</ecNumber>
    </recommendedName>
</protein>
<feature type="domain" description="PAS" evidence="8">
    <location>
        <begin position="47"/>
        <end position="117"/>
    </location>
</feature>
<keyword evidence="6" id="KW-0175">Coiled coil</keyword>
<evidence type="ECO:0000313" key="11">
    <source>
        <dbReference type="Proteomes" id="UP000001882"/>
    </source>
</evidence>
<sequence>MHPNPVLEDSKSEEQVSQEIKELRARVKALKRAEKERDIADEALRESEERFRATFNLAAVGIAHLTLDGHFIRVNQKFCDITGYTQVELIKMTFQSITHPDDLGRDLNSMNGLIKGEADTYSTDKRYIRKDHSIVWIHLTVSIVRARTSQYFIAVIEDITERKKTEDAARKSTEMLRLVMDNIPQAVFWKDINSVYLGCNTVFARFAGVEAPEDIVGKTDYDLAWSMEEAEAFRRDDRRVMDSDKPLYHIIEPQLQAGGKHAWLDTNKIPMHDSEGNVVGILGTYEDITERRNAELELEKSKSQAELYVDLMSHDINNMNQAMMGYLEMAIELLGLQGKDKELVEKPLEIIEHSSKLIDNVKKLRRLEAGEVPPRVLDLGEVLSQVRDEYKSVHGRDVTINYTPVADRLVEANELLLDVFSNLVGNSIKHSQGPIIINIELTTAIDEGKKYYRVAIEDNGPGIPDEQKKNLFADIKKSERRAIRRGLGLRLVKTLVNDYQGRVWVEDRVPGEHGEGARFVVELPAHE</sequence>
<keyword evidence="3" id="KW-0597">Phosphoprotein</keyword>
<feature type="domain" description="PAC" evidence="9">
    <location>
        <begin position="121"/>
        <end position="171"/>
    </location>
</feature>
<dbReference type="KEGG" id="mpd:MCP_1387"/>
<dbReference type="PRINTS" id="PR00344">
    <property type="entry name" value="BCTRLSENSOR"/>
</dbReference>
<dbReference type="InterPro" id="IPR052162">
    <property type="entry name" value="Sensor_kinase/Photoreceptor"/>
</dbReference>
<keyword evidence="4" id="KW-0808">Transferase</keyword>
<dbReference type="Pfam" id="PF02518">
    <property type="entry name" value="HATPase_c"/>
    <property type="match status" value="1"/>
</dbReference>
<dbReference type="InterPro" id="IPR036097">
    <property type="entry name" value="HisK_dim/P_sf"/>
</dbReference>
<evidence type="ECO:0000256" key="2">
    <source>
        <dbReference type="ARBA" id="ARBA00012438"/>
    </source>
</evidence>
<evidence type="ECO:0000313" key="10">
    <source>
        <dbReference type="EMBL" id="BAI61459.1"/>
    </source>
</evidence>
<reference evidence="11" key="3">
    <citation type="journal article" date="2011" name="PLoS ONE">
        <title>Genome sequence of a mesophilic hydrogenotrophic methanogen Methanocella paludicola, the first cultivated representative of the order Methanocellales.</title>
        <authorList>
            <person name="Sakai S."/>
            <person name="Takaki Y."/>
            <person name="Shimamura S."/>
            <person name="Sekine M."/>
            <person name="Tajima T."/>
            <person name="Kosugi H."/>
            <person name="Ichikawa N."/>
            <person name="Tasumi E."/>
            <person name="Hiraki A.T."/>
            <person name="Shimizu A."/>
            <person name="Kato Y."/>
            <person name="Nishiko R."/>
            <person name="Mori K."/>
            <person name="Fujita N."/>
            <person name="Imachi H."/>
            <person name="Takai K."/>
        </authorList>
    </citation>
    <scope>NUCLEOTIDE SEQUENCE [LARGE SCALE GENOMIC DNA]</scope>
    <source>
        <strain evidence="11">DSM 17711 / JCM 13418 / NBRC 101707 / SANAE</strain>
    </source>
</reference>
<dbReference type="CDD" id="cd00082">
    <property type="entry name" value="HisKA"/>
    <property type="match status" value="1"/>
</dbReference>
<dbReference type="Gene3D" id="3.30.565.10">
    <property type="entry name" value="Histidine kinase-like ATPase, C-terminal domain"/>
    <property type="match status" value="1"/>
</dbReference>
<dbReference type="EC" id="2.7.13.3" evidence="2"/>
<reference evidence="10 11" key="2">
    <citation type="journal article" date="2008" name="Int. J. Syst. Evol. Microbiol.">
        <title>Methanocella paludicola gen. nov., sp. nov., a methane-producing archaeon, the first isolate of the lineage 'Rice Cluster I', and proposal of the new archaeal order Methanocellales ord. nov.</title>
        <authorList>
            <person name="Sakai S."/>
            <person name="Imachi H."/>
            <person name="Hanada S."/>
            <person name="Ohashi A."/>
            <person name="Harada H."/>
            <person name="Kamagata Y."/>
        </authorList>
    </citation>
    <scope>NUCLEOTIDE SEQUENCE [LARGE SCALE GENOMIC DNA]</scope>
    <source>
        <strain evidence="11">DSM 17711 / JCM 13418 / NBRC 101707 / SANAE</strain>
    </source>
</reference>
<dbReference type="InterPro" id="IPR000014">
    <property type="entry name" value="PAS"/>
</dbReference>